<keyword evidence="2 4" id="KW-0169">Cobalamin biosynthesis</keyword>
<evidence type="ECO:0000256" key="4">
    <source>
        <dbReference type="HAMAP-Rule" id="MF_00028"/>
    </source>
</evidence>
<dbReference type="InterPro" id="IPR033949">
    <property type="entry name" value="CobQ_GATase1"/>
</dbReference>
<feature type="domain" description="CobB/CobQ-like glutamine amidotransferase" evidence="6">
    <location>
        <begin position="252"/>
        <end position="426"/>
    </location>
</feature>
<dbReference type="GO" id="GO:0009236">
    <property type="term" value="P:cobalamin biosynthetic process"/>
    <property type="evidence" value="ECO:0007669"/>
    <property type="project" value="UniProtKB-UniRule"/>
</dbReference>
<proteinExistence type="inferred from homology"/>
<sequence length="477" mass="50446">MRGGLMVCGTASDVGKSSVVAGLCRVLHRRGLRVAPFKAQNMANNSYVTPSGHEIGRAQGVQALAAGAEPEVAMNPILLKPTGERTSQVVVMGRPVGHFDAAAYQAEKPRLFVTVLEALADLRTRFDVVIVEGAGSPSEINLLHSDLVNLRLAAAAGLPAIVVGDIDRGGVFAAFYGTVALLPDDLRPLVRGFVVNKLRGDPALLAEGPAELERRCGVPTLGVLPYLHGVSLDAEDSLALPEVAPSDGSAIDVAVIRFPRIANFTDFDPLMSEPAVGVRFVDRAAALGRPDLVVLPGTKATVADLEWLRGRGLDRAIEACGARVLGICGGYQMMGRTIVDDVESGRGAVDGLGWLDAETVFGPTKVTRQRRGRALNQRVTGYEIHHGRVRSADPWIHLDDAYGEEPEGAVSGRFSGTTLHGLLEDDGFRAAFLAIDPSGLSFAAAREDQLDRLADMLEAHLDLAAIDGLIKEGAPAT</sequence>
<dbReference type="PANTHER" id="PTHR21343">
    <property type="entry name" value="DETHIOBIOTIN SYNTHETASE"/>
    <property type="match status" value="1"/>
</dbReference>
<dbReference type="Pfam" id="PF01656">
    <property type="entry name" value="CbiA"/>
    <property type="match status" value="1"/>
</dbReference>
<gene>
    <name evidence="4" type="primary">cobQ</name>
    <name evidence="7" type="ORF">AVDCRST_MAG10-572</name>
</gene>
<feature type="domain" description="CobQ/CobB/MinD/ParA nucleotide binding" evidence="5">
    <location>
        <begin position="5"/>
        <end position="232"/>
    </location>
</feature>
<protein>
    <recommendedName>
        <fullName evidence="4">Cobyric acid synthase</fullName>
    </recommendedName>
</protein>
<reference evidence="7" key="1">
    <citation type="submission" date="2020-02" db="EMBL/GenBank/DDBJ databases">
        <authorList>
            <person name="Meier V. D."/>
        </authorList>
    </citation>
    <scope>NUCLEOTIDE SEQUENCE</scope>
    <source>
        <strain evidence="7">AVDCRST_MAG10</strain>
    </source>
</reference>
<evidence type="ECO:0000259" key="6">
    <source>
        <dbReference type="Pfam" id="PF07685"/>
    </source>
</evidence>
<dbReference type="HAMAP" id="MF_00028">
    <property type="entry name" value="CobQ"/>
    <property type="match status" value="1"/>
</dbReference>
<dbReference type="CDD" id="cd05389">
    <property type="entry name" value="CobQ_N"/>
    <property type="match status" value="1"/>
</dbReference>
<dbReference type="Gene3D" id="3.40.50.300">
    <property type="entry name" value="P-loop containing nucleotide triphosphate hydrolases"/>
    <property type="match status" value="1"/>
</dbReference>
<dbReference type="NCBIfam" id="TIGR00313">
    <property type="entry name" value="cobQ"/>
    <property type="match status" value="1"/>
</dbReference>
<dbReference type="PANTHER" id="PTHR21343:SF1">
    <property type="entry name" value="COBYRIC ACID SYNTHASE"/>
    <property type="match status" value="1"/>
</dbReference>
<dbReference type="SUPFAM" id="SSF52317">
    <property type="entry name" value="Class I glutamine amidotransferase-like"/>
    <property type="match status" value="1"/>
</dbReference>
<name>A0A6J4HDR5_9ACTN</name>
<evidence type="ECO:0000256" key="2">
    <source>
        <dbReference type="ARBA" id="ARBA00022573"/>
    </source>
</evidence>
<comment type="function">
    <text evidence="4">Catalyzes amidations at positions B, D, E, and G on adenosylcobyrinic A,C-diamide. NH(2) groups are provided by glutamine, and one molecule of ATP is hydrogenolyzed for each amidation.</text>
</comment>
<dbReference type="InterPro" id="IPR002586">
    <property type="entry name" value="CobQ/CobB/MinD/ParA_Nub-bd_dom"/>
</dbReference>
<evidence type="ECO:0000256" key="1">
    <source>
        <dbReference type="ARBA" id="ARBA00004953"/>
    </source>
</evidence>
<dbReference type="InterPro" id="IPR029062">
    <property type="entry name" value="Class_I_gatase-like"/>
</dbReference>
<dbReference type="GO" id="GO:0016874">
    <property type="term" value="F:ligase activity"/>
    <property type="evidence" value="ECO:0007669"/>
    <property type="project" value="UniProtKB-KW"/>
</dbReference>
<keyword evidence="3 4" id="KW-0315">Glutamine amidotransferase</keyword>
<feature type="active site" evidence="4">
    <location>
        <position position="420"/>
    </location>
</feature>
<dbReference type="AlphaFoldDB" id="A0A6J4HDR5"/>
<feature type="active site" description="Nucleophile" evidence="4">
    <location>
        <position position="328"/>
    </location>
</feature>
<dbReference type="InterPro" id="IPR004459">
    <property type="entry name" value="CobQ_synth"/>
</dbReference>
<organism evidence="7">
    <name type="scientific">uncultured Acidimicrobiales bacterium</name>
    <dbReference type="NCBI Taxonomy" id="310071"/>
    <lineage>
        <taxon>Bacteria</taxon>
        <taxon>Bacillati</taxon>
        <taxon>Actinomycetota</taxon>
        <taxon>Acidimicrobiia</taxon>
        <taxon>Acidimicrobiales</taxon>
        <taxon>environmental samples</taxon>
    </lineage>
</organism>
<keyword evidence="7" id="KW-0436">Ligase</keyword>
<dbReference type="Gene3D" id="3.40.50.880">
    <property type="match status" value="1"/>
</dbReference>
<dbReference type="UniPathway" id="UPA00148"/>
<dbReference type="EMBL" id="CADCTB010000038">
    <property type="protein sequence ID" value="CAA9219398.1"/>
    <property type="molecule type" value="Genomic_DNA"/>
</dbReference>
<evidence type="ECO:0000259" key="5">
    <source>
        <dbReference type="Pfam" id="PF01656"/>
    </source>
</evidence>
<evidence type="ECO:0000256" key="3">
    <source>
        <dbReference type="ARBA" id="ARBA00022962"/>
    </source>
</evidence>
<dbReference type="PROSITE" id="PS51274">
    <property type="entry name" value="GATASE_COBBQ"/>
    <property type="match status" value="1"/>
</dbReference>
<accession>A0A6J4HDR5</accession>
<dbReference type="GO" id="GO:0015420">
    <property type="term" value="F:ABC-type vitamin B12 transporter activity"/>
    <property type="evidence" value="ECO:0007669"/>
    <property type="project" value="UniProtKB-UniRule"/>
</dbReference>
<dbReference type="InterPro" id="IPR011698">
    <property type="entry name" value="GATase_3"/>
</dbReference>
<dbReference type="InterPro" id="IPR027417">
    <property type="entry name" value="P-loop_NTPase"/>
</dbReference>
<dbReference type="CDD" id="cd01750">
    <property type="entry name" value="GATase1_CobQ"/>
    <property type="match status" value="1"/>
</dbReference>
<dbReference type="InterPro" id="IPR047045">
    <property type="entry name" value="CobQ_N"/>
</dbReference>
<dbReference type="SUPFAM" id="SSF52540">
    <property type="entry name" value="P-loop containing nucleoside triphosphate hydrolases"/>
    <property type="match status" value="1"/>
</dbReference>
<comment type="pathway">
    <text evidence="1 4">Cofactor biosynthesis; adenosylcobalamin biosynthesis.</text>
</comment>
<evidence type="ECO:0000313" key="7">
    <source>
        <dbReference type="EMBL" id="CAA9219398.1"/>
    </source>
</evidence>
<dbReference type="NCBIfam" id="NF001989">
    <property type="entry name" value="PRK00784.1"/>
    <property type="match status" value="1"/>
</dbReference>
<comment type="similarity">
    <text evidence="4">Belongs to the CobB/CobQ family. CobQ subfamily.</text>
</comment>
<dbReference type="Pfam" id="PF07685">
    <property type="entry name" value="GATase_3"/>
    <property type="match status" value="1"/>
</dbReference>